<feature type="domain" description="Glycosyltransferase 2-like" evidence="5">
    <location>
        <begin position="44"/>
        <end position="177"/>
    </location>
</feature>
<dbReference type="PANTHER" id="PTHR43630">
    <property type="entry name" value="POLY-BETA-1,6-N-ACETYL-D-GLUCOSAMINE SYNTHASE"/>
    <property type="match status" value="1"/>
</dbReference>
<reference evidence="6 7" key="1">
    <citation type="submission" date="2023-09" db="EMBL/GenBank/DDBJ databases">
        <authorList>
            <person name="Rey-Velasco X."/>
        </authorList>
    </citation>
    <scope>NUCLEOTIDE SEQUENCE [LARGE SCALE GENOMIC DNA]</scope>
    <source>
        <strain evidence="6 7">W332</strain>
    </source>
</reference>
<dbReference type="Pfam" id="PF00535">
    <property type="entry name" value="Glycos_transf_2"/>
    <property type="match status" value="1"/>
</dbReference>
<comment type="similarity">
    <text evidence="1">Belongs to the glycosyltransferase 2 family.</text>
</comment>
<evidence type="ECO:0000256" key="2">
    <source>
        <dbReference type="ARBA" id="ARBA00022676"/>
    </source>
</evidence>
<gene>
    <name evidence="6" type="ORF">RM697_06630</name>
</gene>
<accession>A0ABU2YJU9</accession>
<comment type="caution">
    <text evidence="6">The sequence shown here is derived from an EMBL/GenBank/DDBJ whole genome shotgun (WGS) entry which is preliminary data.</text>
</comment>
<keyword evidence="4" id="KW-0472">Membrane</keyword>
<dbReference type="GO" id="GO:0016757">
    <property type="term" value="F:glycosyltransferase activity"/>
    <property type="evidence" value="ECO:0007669"/>
    <property type="project" value="UniProtKB-KW"/>
</dbReference>
<dbReference type="InterPro" id="IPR029044">
    <property type="entry name" value="Nucleotide-diphossugar_trans"/>
</dbReference>
<evidence type="ECO:0000313" key="6">
    <source>
        <dbReference type="EMBL" id="MDT0558312.1"/>
    </source>
</evidence>
<evidence type="ECO:0000259" key="5">
    <source>
        <dbReference type="Pfam" id="PF00535"/>
    </source>
</evidence>
<dbReference type="RefSeq" id="WP_311427086.1">
    <property type="nucleotide sequence ID" value="NZ_JAVRIA010000003.1"/>
</dbReference>
<evidence type="ECO:0000313" key="7">
    <source>
        <dbReference type="Proteomes" id="UP001259492"/>
    </source>
</evidence>
<proteinExistence type="inferred from homology"/>
<keyword evidence="3 6" id="KW-0808">Transferase</keyword>
<dbReference type="PANTHER" id="PTHR43630:SF1">
    <property type="entry name" value="POLY-BETA-1,6-N-ACETYL-D-GLUCOSAMINE SYNTHASE"/>
    <property type="match status" value="1"/>
</dbReference>
<keyword evidence="4" id="KW-1133">Transmembrane helix</keyword>
<name>A0ABU2YJU9_9FLAO</name>
<dbReference type="EMBL" id="JAVRIA010000003">
    <property type="protein sequence ID" value="MDT0558312.1"/>
    <property type="molecule type" value="Genomic_DNA"/>
</dbReference>
<keyword evidence="7" id="KW-1185">Reference proteome</keyword>
<sequence length="369" mass="42866">MVLDIVFYSFTTIIAIQLIYYLGVFMPFVAAKPKPEAPKNIPVSIIICCKNEADNLKQNLPYIIEQDYRDFEIILIDDYSKDDTLEIMKSFKDKHQNIKVVEVKPIDAFWGNKKYALTLGIKAATHNFLLFTDADCTPNSKQWISKMTRYFSNEKSMVLGYGAYKKRKYSLLNKLIRYETLLAAIQYFSFAKIGMPYMGVGRNLAYRKELFFNASGFMNHMNIRSGDDDLFVNQVATKTNVALSYETDSFTLTEGKTSLISWFNQKRRHVSTAKHYKTLHKFSLSLFYITQLLLWVSLIILLSAQFQLIIVLCLFGLRILSQSIVIHKGSKRFNERDLLLLFPFLELFLVLFQMAIFITNQISKPVHWK</sequence>
<keyword evidence="2 6" id="KW-0328">Glycosyltransferase</keyword>
<dbReference type="InterPro" id="IPR001173">
    <property type="entry name" value="Glyco_trans_2-like"/>
</dbReference>
<keyword evidence="4" id="KW-0812">Transmembrane</keyword>
<dbReference type="Gene3D" id="3.90.550.10">
    <property type="entry name" value="Spore Coat Polysaccharide Biosynthesis Protein SpsA, Chain A"/>
    <property type="match status" value="1"/>
</dbReference>
<protein>
    <submittedName>
        <fullName evidence="6">Glycosyltransferase</fullName>
        <ecNumber evidence="6">2.4.-.-</ecNumber>
    </submittedName>
</protein>
<evidence type="ECO:0000256" key="1">
    <source>
        <dbReference type="ARBA" id="ARBA00006739"/>
    </source>
</evidence>
<feature type="transmembrane region" description="Helical" evidence="4">
    <location>
        <begin position="292"/>
        <end position="317"/>
    </location>
</feature>
<evidence type="ECO:0000256" key="4">
    <source>
        <dbReference type="SAM" id="Phobius"/>
    </source>
</evidence>
<dbReference type="Proteomes" id="UP001259492">
    <property type="component" value="Unassembled WGS sequence"/>
</dbReference>
<dbReference type="SUPFAM" id="SSF53448">
    <property type="entry name" value="Nucleotide-diphospho-sugar transferases"/>
    <property type="match status" value="1"/>
</dbReference>
<evidence type="ECO:0000256" key="3">
    <source>
        <dbReference type="ARBA" id="ARBA00022679"/>
    </source>
</evidence>
<feature type="transmembrane region" description="Helical" evidence="4">
    <location>
        <begin position="6"/>
        <end position="30"/>
    </location>
</feature>
<feature type="transmembrane region" description="Helical" evidence="4">
    <location>
        <begin position="338"/>
        <end position="359"/>
    </location>
</feature>
<dbReference type="EC" id="2.4.-.-" evidence="6"/>
<organism evidence="6 7">
    <name type="scientific">Microcosmobacter mediterraneus</name>
    <dbReference type="NCBI Taxonomy" id="3075607"/>
    <lineage>
        <taxon>Bacteria</taxon>
        <taxon>Pseudomonadati</taxon>
        <taxon>Bacteroidota</taxon>
        <taxon>Flavobacteriia</taxon>
        <taxon>Flavobacteriales</taxon>
        <taxon>Flavobacteriaceae</taxon>
        <taxon>Microcosmobacter</taxon>
    </lineage>
</organism>